<dbReference type="Proteomes" id="UP001217089">
    <property type="component" value="Unassembled WGS sequence"/>
</dbReference>
<feature type="region of interest" description="Disordered" evidence="2">
    <location>
        <begin position="936"/>
        <end position="965"/>
    </location>
</feature>
<name>A0ABQ9E1S6_TEGGR</name>
<reference evidence="4 5" key="1">
    <citation type="submission" date="2022-12" db="EMBL/GenBank/DDBJ databases">
        <title>Chromosome-level genome of Tegillarca granosa.</title>
        <authorList>
            <person name="Kim J."/>
        </authorList>
    </citation>
    <scope>NUCLEOTIDE SEQUENCE [LARGE SCALE GENOMIC DNA]</scope>
    <source>
        <strain evidence="4">Teg-2019</strain>
        <tissue evidence="4">Adductor muscle</tissue>
    </source>
</reference>
<evidence type="ECO:0000313" key="5">
    <source>
        <dbReference type="Proteomes" id="UP001217089"/>
    </source>
</evidence>
<dbReference type="PANTHER" id="PTHR47615">
    <property type="entry name" value="COILED-COIL DOMAIN-CONTAINING PROTEIN 158"/>
    <property type="match status" value="1"/>
</dbReference>
<evidence type="ECO:0000256" key="2">
    <source>
        <dbReference type="SAM" id="MobiDB-lite"/>
    </source>
</evidence>
<feature type="signal peptide" evidence="3">
    <location>
        <begin position="1"/>
        <end position="21"/>
    </location>
</feature>
<feature type="region of interest" description="Disordered" evidence="2">
    <location>
        <begin position="156"/>
        <end position="175"/>
    </location>
</feature>
<keyword evidence="5" id="KW-1185">Reference proteome</keyword>
<sequence length="1257" mass="144160">MHQILWLNAPLYILFSEMATGLSSSLLSSGQTNPLMTGQDNIRNQSPSRASRAKTTASELLDQIRQLEIEGKKLRSSNLATLGAAESDYGLGRTESTGERSAIVPTSPGTLSSLIDISAEQKTISDLRNQLEAQRRETDKLQQQLLGDYSRSNYMHHSGIPSSPSKTGFSTLPSTDLFSSRRPAYDYAPPSHLEKALKDSQEQVSDLRKRLHEANEVSEQHKRQFRLSIEELKSKLQETINNRDAVLELRQKEGVNKDGLITKLQTSVQQMQEKLRAQEQALVEASRKAESSNQDSYMSETALNQIRIILTDAERKRGRSYFDSDPATKQGPGMLVHTLERCISELSSDLDQKASQIKELESEIGELKKNISQDKESLVREHQSKITQLNSEHEKQMQAATERANNARKQASSLQTQLNMIEKDHKKELSRVMRERDEKLKSQTALETRFEELQNNLTKLQNELDMEKRKNNQMSDKENDYRNRSSELEAKLDEKQRDVERLEKMLELVRQECNSQVNEKISYAERHEREKHFDQISSLTAQLSSVSERCNRVTLDYEMNRNELSNLKQKMSELTEKLDSSRIQNETLNAEKQHISNMLSDKKSEMDRVSQERDYYMNLLDQKNEELGQVKGQKERLTIQLEEKEKNILMMQQQTNNFTQVMETNSRKSDTLKEENDKLMQMLNERTVALEELKGSRETMSKKMKIREKRIKDLEEEREKRNEEIQLKTQEMGILKQEKDSIYRELKESRYEVANITEEKDKIKRHYEKQRSELEKEIHRLQSKLKAADQDVKLAQKTLKSRESADNQAVKVADKMQKELTGKRSEVDTLRSKTRWLEDKLESVQRDRTSLDNDKDRLKSTLNKTLTQNQQLSAELEVSQSKVLDLASQISRLEVALEKAASKSASSQAQLEQYEQDLARLKLTHQLDMQEALQKVGRNHSRKNSQNQGQTTENIPGVPNLYPMTTFYPQDQIQTPEYVQQSRHSGTSQTARDYSLNSLPTRDTDDYRQVGSELKYLLNEMRSLISSDKSEKLRPKSHAIKASHHRRSRSSTFQTNGPEYDSLYAPSSETEYHSDAEVDHSFYRSRSRTQFDDLDSFSAPGNRSRSYSPGGKHRRSYSLDDTPKFKSPDMTYGTSNFSPVSSKYSYVIAGSSIDQNTEDGVVSAVSDQNTDVVSDTEGGGGGVDTPTNPALMRDLPDTQEICKRLEEKIQSLSKMGGVLQKENKETADLMKSQGKKLKKIKESSQKKKPVTAAKTRR</sequence>
<dbReference type="InterPro" id="IPR031809">
    <property type="entry name" value="CCDC158"/>
</dbReference>
<protein>
    <recommendedName>
        <fullName evidence="6">Coiled-coil domain-containing protein 158</fullName>
    </recommendedName>
</protein>
<feature type="compositionally biased region" description="Polar residues" evidence="2">
    <location>
        <begin position="977"/>
        <end position="1001"/>
    </location>
</feature>
<feature type="compositionally biased region" description="Polar residues" evidence="2">
    <location>
        <begin position="944"/>
        <end position="954"/>
    </location>
</feature>
<evidence type="ECO:0000313" key="4">
    <source>
        <dbReference type="EMBL" id="KAJ8297507.1"/>
    </source>
</evidence>
<feature type="coiled-coil region" evidence="1">
    <location>
        <begin position="620"/>
        <end position="931"/>
    </location>
</feature>
<feature type="region of interest" description="Disordered" evidence="2">
    <location>
        <begin position="1171"/>
        <end position="1193"/>
    </location>
</feature>
<feature type="chain" id="PRO_5047362562" description="Coiled-coil domain-containing protein 158" evidence="3">
    <location>
        <begin position="22"/>
        <end position="1257"/>
    </location>
</feature>
<dbReference type="Pfam" id="PF15921">
    <property type="entry name" value="CCDC158"/>
    <property type="match status" value="1"/>
</dbReference>
<evidence type="ECO:0000256" key="1">
    <source>
        <dbReference type="SAM" id="Coils"/>
    </source>
</evidence>
<feature type="region of interest" description="Disordered" evidence="2">
    <location>
        <begin position="462"/>
        <end position="484"/>
    </location>
</feature>
<feature type="coiled-coil region" evidence="1">
    <location>
        <begin position="557"/>
        <end position="591"/>
    </location>
</feature>
<feature type="compositionally biased region" description="Basic residues" evidence="2">
    <location>
        <begin position="1035"/>
        <end position="1049"/>
    </location>
</feature>
<dbReference type="PANTHER" id="PTHR47615:SF1">
    <property type="entry name" value="COILED-COIL DOMAIN-CONTAINING PROTEIN 158"/>
    <property type="match status" value="1"/>
</dbReference>
<feature type="region of interest" description="Disordered" evidence="2">
    <location>
        <begin position="1028"/>
        <end position="1071"/>
    </location>
</feature>
<dbReference type="EMBL" id="JARBDR010000923">
    <property type="protein sequence ID" value="KAJ8297507.1"/>
    <property type="molecule type" value="Genomic_DNA"/>
</dbReference>
<feature type="region of interest" description="Disordered" evidence="2">
    <location>
        <begin position="33"/>
        <end position="54"/>
    </location>
</feature>
<feature type="compositionally biased region" description="Basic and acidic residues" evidence="2">
    <location>
        <begin position="1117"/>
        <end position="1126"/>
    </location>
</feature>
<comment type="caution">
    <text evidence="4">The sequence shown here is derived from an EMBL/GenBank/DDBJ whole genome shotgun (WGS) entry which is preliminary data.</text>
</comment>
<gene>
    <name evidence="4" type="ORF">KUTeg_024038</name>
</gene>
<accession>A0ABQ9E1S6</accession>
<feature type="compositionally biased region" description="Basic residues" evidence="2">
    <location>
        <begin position="1246"/>
        <end position="1257"/>
    </location>
</feature>
<proteinExistence type="predicted"/>
<evidence type="ECO:0008006" key="6">
    <source>
        <dbReference type="Google" id="ProtNLM"/>
    </source>
</evidence>
<evidence type="ECO:0000256" key="3">
    <source>
        <dbReference type="SAM" id="SignalP"/>
    </source>
</evidence>
<organism evidence="4 5">
    <name type="scientific">Tegillarca granosa</name>
    <name type="common">Malaysian cockle</name>
    <name type="synonym">Anadara granosa</name>
    <dbReference type="NCBI Taxonomy" id="220873"/>
    <lineage>
        <taxon>Eukaryota</taxon>
        <taxon>Metazoa</taxon>
        <taxon>Spiralia</taxon>
        <taxon>Lophotrochozoa</taxon>
        <taxon>Mollusca</taxon>
        <taxon>Bivalvia</taxon>
        <taxon>Autobranchia</taxon>
        <taxon>Pteriomorphia</taxon>
        <taxon>Arcoida</taxon>
        <taxon>Arcoidea</taxon>
        <taxon>Arcidae</taxon>
        <taxon>Tegillarca</taxon>
    </lineage>
</organism>
<keyword evidence="1" id="KW-0175">Coiled coil</keyword>
<feature type="region of interest" description="Disordered" evidence="2">
    <location>
        <begin position="977"/>
        <end position="1006"/>
    </location>
</feature>
<feature type="coiled-coil region" evidence="1">
    <location>
        <begin position="197"/>
        <end position="295"/>
    </location>
</feature>
<feature type="region of interest" description="Disordered" evidence="2">
    <location>
        <begin position="1216"/>
        <end position="1257"/>
    </location>
</feature>
<feature type="compositionally biased region" description="Basic and acidic residues" evidence="2">
    <location>
        <begin position="465"/>
        <end position="484"/>
    </location>
</feature>
<feature type="coiled-coil region" evidence="1">
    <location>
        <begin position="117"/>
        <end position="144"/>
    </location>
</feature>
<feature type="region of interest" description="Disordered" evidence="2">
    <location>
        <begin position="1092"/>
        <end position="1126"/>
    </location>
</feature>
<keyword evidence="3" id="KW-0732">Signal</keyword>